<evidence type="ECO:0000313" key="1">
    <source>
        <dbReference type="EMBL" id="KAF5757805.1"/>
    </source>
</evidence>
<organism evidence="1 2">
    <name type="scientific">Helianthus annuus</name>
    <name type="common">Common sunflower</name>
    <dbReference type="NCBI Taxonomy" id="4232"/>
    <lineage>
        <taxon>Eukaryota</taxon>
        <taxon>Viridiplantae</taxon>
        <taxon>Streptophyta</taxon>
        <taxon>Embryophyta</taxon>
        <taxon>Tracheophyta</taxon>
        <taxon>Spermatophyta</taxon>
        <taxon>Magnoliopsida</taxon>
        <taxon>eudicotyledons</taxon>
        <taxon>Gunneridae</taxon>
        <taxon>Pentapetalae</taxon>
        <taxon>asterids</taxon>
        <taxon>campanulids</taxon>
        <taxon>Asterales</taxon>
        <taxon>Asteraceae</taxon>
        <taxon>Asteroideae</taxon>
        <taxon>Heliantheae alliance</taxon>
        <taxon>Heliantheae</taxon>
        <taxon>Helianthus</taxon>
    </lineage>
</organism>
<reference evidence="1" key="2">
    <citation type="submission" date="2020-06" db="EMBL/GenBank/DDBJ databases">
        <title>Helianthus annuus Genome sequencing and assembly Release 2.</title>
        <authorList>
            <person name="Gouzy J."/>
            <person name="Langlade N."/>
            <person name="Munos S."/>
        </authorList>
    </citation>
    <scope>NUCLEOTIDE SEQUENCE</scope>
    <source>
        <tissue evidence="1">Leaves</tissue>
    </source>
</reference>
<dbReference type="Gene3D" id="1.25.40.10">
    <property type="entry name" value="Tetratricopeptide repeat domain"/>
    <property type="match status" value="1"/>
</dbReference>
<dbReference type="InterPro" id="IPR011990">
    <property type="entry name" value="TPR-like_helical_dom_sf"/>
</dbReference>
<dbReference type="Gramene" id="mRNA:HanXRQr2_Chr17g0831101">
    <property type="protein sequence ID" value="CDS:HanXRQr2_Chr17g0831101.1"/>
    <property type="gene ID" value="HanXRQr2_Chr17g0831101"/>
</dbReference>
<dbReference type="AlphaFoldDB" id="A0A9K3DML2"/>
<accession>A0A9K3DML2</accession>
<reference evidence="1" key="1">
    <citation type="journal article" date="2017" name="Nature">
        <title>The sunflower genome provides insights into oil metabolism, flowering and Asterid evolution.</title>
        <authorList>
            <person name="Badouin H."/>
            <person name="Gouzy J."/>
            <person name="Grassa C.J."/>
            <person name="Murat F."/>
            <person name="Staton S.E."/>
            <person name="Cottret L."/>
            <person name="Lelandais-Briere C."/>
            <person name="Owens G.L."/>
            <person name="Carrere S."/>
            <person name="Mayjonade B."/>
            <person name="Legrand L."/>
            <person name="Gill N."/>
            <person name="Kane N.C."/>
            <person name="Bowers J.E."/>
            <person name="Hubner S."/>
            <person name="Bellec A."/>
            <person name="Berard A."/>
            <person name="Berges H."/>
            <person name="Blanchet N."/>
            <person name="Boniface M.C."/>
            <person name="Brunel D."/>
            <person name="Catrice O."/>
            <person name="Chaidir N."/>
            <person name="Claudel C."/>
            <person name="Donnadieu C."/>
            <person name="Faraut T."/>
            <person name="Fievet G."/>
            <person name="Helmstetter N."/>
            <person name="King M."/>
            <person name="Knapp S.J."/>
            <person name="Lai Z."/>
            <person name="Le Paslier M.C."/>
            <person name="Lippi Y."/>
            <person name="Lorenzon L."/>
            <person name="Mandel J.R."/>
            <person name="Marage G."/>
            <person name="Marchand G."/>
            <person name="Marquand E."/>
            <person name="Bret-Mestries E."/>
            <person name="Morien E."/>
            <person name="Nambeesan S."/>
            <person name="Nguyen T."/>
            <person name="Pegot-Espagnet P."/>
            <person name="Pouilly N."/>
            <person name="Raftis F."/>
            <person name="Sallet E."/>
            <person name="Schiex T."/>
            <person name="Thomas J."/>
            <person name="Vandecasteele C."/>
            <person name="Vares D."/>
            <person name="Vear F."/>
            <person name="Vautrin S."/>
            <person name="Crespi M."/>
            <person name="Mangin B."/>
            <person name="Burke J.M."/>
            <person name="Salse J."/>
            <person name="Munos S."/>
            <person name="Vincourt P."/>
            <person name="Rieseberg L.H."/>
            <person name="Langlade N.B."/>
        </authorList>
    </citation>
    <scope>NUCLEOTIDE SEQUENCE</scope>
    <source>
        <tissue evidence="1">Leaves</tissue>
    </source>
</reference>
<dbReference type="EMBL" id="MNCJ02000332">
    <property type="protein sequence ID" value="KAF5757805.1"/>
    <property type="molecule type" value="Genomic_DNA"/>
</dbReference>
<name>A0A9K3DML2_HELAN</name>
<dbReference type="PANTHER" id="PTHR44203:SF3">
    <property type="entry name" value="ETO1-LIKE PROTEIN 2"/>
    <property type="match status" value="1"/>
</dbReference>
<evidence type="ECO:0000313" key="2">
    <source>
        <dbReference type="Proteomes" id="UP000215914"/>
    </source>
</evidence>
<dbReference type="InterPro" id="IPR044631">
    <property type="entry name" value="ETO1-like"/>
</dbReference>
<comment type="caution">
    <text evidence="1">The sequence shown here is derived from an EMBL/GenBank/DDBJ whole genome shotgun (WGS) entry which is preliminary data.</text>
</comment>
<gene>
    <name evidence="1" type="ORF">HanXRQr2_Chr17g0831101</name>
</gene>
<evidence type="ECO:0008006" key="3">
    <source>
        <dbReference type="Google" id="ProtNLM"/>
    </source>
</evidence>
<dbReference type="GO" id="GO:0010105">
    <property type="term" value="P:negative regulation of ethylene-activated signaling pathway"/>
    <property type="evidence" value="ECO:0007669"/>
    <property type="project" value="InterPro"/>
</dbReference>
<protein>
    <recommendedName>
        <fullName evidence="3">Tetratricopeptide-like helical domain-containing protein</fullName>
    </recommendedName>
</protein>
<keyword evidence="2" id="KW-1185">Reference proteome</keyword>
<sequence>MDKQAVEELAKAIAFKPELQMLHLQETFCESMIDYYVALRDCEAALCLDPNHQETLELYKQTLKESAEGGFKGVQTHLCPPLVFS</sequence>
<dbReference type="Proteomes" id="UP000215914">
    <property type="component" value="Unassembled WGS sequence"/>
</dbReference>
<dbReference type="PANTHER" id="PTHR44203">
    <property type="entry name" value="ETO1-RELATED"/>
    <property type="match status" value="1"/>
</dbReference>
<proteinExistence type="predicted"/>